<evidence type="ECO:0000313" key="3">
    <source>
        <dbReference type="EMBL" id="MDN7011643.1"/>
    </source>
</evidence>
<dbReference type="NCBIfam" id="TIGR00229">
    <property type="entry name" value="sensory_box"/>
    <property type="match status" value="2"/>
</dbReference>
<dbReference type="Proteomes" id="UP001168423">
    <property type="component" value="Unassembled WGS sequence"/>
</dbReference>
<sequence length="419" mass="45838">MTGNKTTRDGARKSPGPGVDICLSILREMPDGFVLVDGEGKCRYLNPAFTRISGYTQEDVPTLALWLERAHPNPAYRQKVQELGEELFSGTRDTLVAGVVCRDGRVRDIELRRVAVEGGSVLLTVRDVTEQALTEEDLRQATSELTAVIEAFPDLFIRLNADGTILDVRAGRLAEVSIISRAHLGRRVQDLLPAGVGEALSGALQEAVRANTPAEPLEFSRTVAGETRHFEARVIPFREMHLMAIIREITERKKAEEELHRHREHLEELVAGRTAELERANKQLEELLYYIEMTERKAAEDWLDLSVEQGTLGADEPEEARITADAAGTIVIVDMVVEGLTGYTGDELAGKPVWSLFPGAGLGEFLSGEVLGQGRSAEYAEVVELVKKDGSREAVRVSGDPIADAGGAVVGMVCTFRRA</sequence>
<dbReference type="InterPro" id="IPR013767">
    <property type="entry name" value="PAS_fold"/>
</dbReference>
<dbReference type="PANTHER" id="PTHR44757:SF2">
    <property type="entry name" value="BIOFILM ARCHITECTURE MAINTENANCE PROTEIN MBAA"/>
    <property type="match status" value="1"/>
</dbReference>
<name>A0ABT8M1U5_9EURY</name>
<evidence type="ECO:0000313" key="4">
    <source>
        <dbReference type="Proteomes" id="UP001168423"/>
    </source>
</evidence>
<dbReference type="Pfam" id="PF13426">
    <property type="entry name" value="PAS_9"/>
    <property type="match status" value="1"/>
</dbReference>
<dbReference type="Pfam" id="PF00989">
    <property type="entry name" value="PAS"/>
    <property type="match status" value="1"/>
</dbReference>
<dbReference type="SUPFAM" id="SSF55785">
    <property type="entry name" value="PYP-like sensor domain (PAS domain)"/>
    <property type="match status" value="3"/>
</dbReference>
<proteinExistence type="predicted"/>
<dbReference type="PANTHER" id="PTHR44757">
    <property type="entry name" value="DIGUANYLATE CYCLASE DGCP"/>
    <property type="match status" value="1"/>
</dbReference>
<dbReference type="PROSITE" id="PS50112">
    <property type="entry name" value="PAS"/>
    <property type="match status" value="2"/>
</dbReference>
<dbReference type="CDD" id="cd00130">
    <property type="entry name" value="PAS"/>
    <property type="match status" value="2"/>
</dbReference>
<protein>
    <submittedName>
        <fullName evidence="3">PAS domain S-box protein</fullName>
    </submittedName>
</protein>
<evidence type="ECO:0000259" key="2">
    <source>
        <dbReference type="PROSITE" id="PS50112"/>
    </source>
</evidence>
<accession>A0ABT8M1U5</accession>
<feature type="domain" description="PAS" evidence="2">
    <location>
        <begin position="322"/>
        <end position="351"/>
    </location>
</feature>
<keyword evidence="4" id="KW-1185">Reference proteome</keyword>
<dbReference type="RefSeq" id="WP_301676247.1">
    <property type="nucleotide sequence ID" value="NZ_VCYI01000001.1"/>
</dbReference>
<gene>
    <name evidence="3" type="ORF">FGW20_01025</name>
</gene>
<dbReference type="InterPro" id="IPR035965">
    <property type="entry name" value="PAS-like_dom_sf"/>
</dbReference>
<dbReference type="SMART" id="SM00091">
    <property type="entry name" value="PAS"/>
    <property type="match status" value="3"/>
</dbReference>
<feature type="coiled-coil region" evidence="1">
    <location>
        <begin position="252"/>
        <end position="297"/>
    </location>
</feature>
<dbReference type="Pfam" id="PF08448">
    <property type="entry name" value="PAS_4"/>
    <property type="match status" value="1"/>
</dbReference>
<dbReference type="InterPro" id="IPR013656">
    <property type="entry name" value="PAS_4"/>
</dbReference>
<feature type="domain" description="PAS" evidence="2">
    <location>
        <begin position="25"/>
        <end position="73"/>
    </location>
</feature>
<evidence type="ECO:0000256" key="1">
    <source>
        <dbReference type="SAM" id="Coils"/>
    </source>
</evidence>
<dbReference type="InterPro" id="IPR000014">
    <property type="entry name" value="PAS"/>
</dbReference>
<reference evidence="3" key="1">
    <citation type="submission" date="2019-05" db="EMBL/GenBank/DDBJ databases">
        <title>Isolation and characterization of methanogens from the cold seep sediment at Four-Way Closure Ridge.</title>
        <authorList>
            <person name="You Y.-T."/>
            <person name="Chen S.-C."/>
            <person name="Zhang W.-L."/>
            <person name="Lai M.-C."/>
        </authorList>
    </citation>
    <scope>NUCLEOTIDE SEQUENCE</scope>
    <source>
        <strain evidence="3">FWC-SCC3</strain>
    </source>
</reference>
<dbReference type="InterPro" id="IPR052155">
    <property type="entry name" value="Biofilm_reg_signaling"/>
</dbReference>
<dbReference type="EMBL" id="VCYI01000001">
    <property type="protein sequence ID" value="MDN7011643.1"/>
    <property type="molecule type" value="Genomic_DNA"/>
</dbReference>
<dbReference type="Gene3D" id="3.30.450.20">
    <property type="entry name" value="PAS domain"/>
    <property type="match status" value="3"/>
</dbReference>
<comment type="caution">
    <text evidence="3">The sequence shown here is derived from an EMBL/GenBank/DDBJ whole genome shotgun (WGS) entry which is preliminary data.</text>
</comment>
<organism evidence="3 4">
    <name type="scientific">Methanoculleus methanifontis</name>
    <dbReference type="NCBI Taxonomy" id="2584086"/>
    <lineage>
        <taxon>Archaea</taxon>
        <taxon>Methanobacteriati</taxon>
        <taxon>Methanobacteriota</taxon>
        <taxon>Stenosarchaea group</taxon>
        <taxon>Methanomicrobia</taxon>
        <taxon>Methanomicrobiales</taxon>
        <taxon>Methanomicrobiaceae</taxon>
        <taxon>Methanoculleus</taxon>
    </lineage>
</organism>
<keyword evidence="1" id="KW-0175">Coiled coil</keyword>